<dbReference type="RefSeq" id="WP_063555389.1">
    <property type="nucleotide sequence ID" value="NZ_LITT01000019.1"/>
</dbReference>
<protein>
    <recommendedName>
        <fullName evidence="3">DUF2442 domain-containing protein</fullName>
    </recommendedName>
</protein>
<reference evidence="1 2" key="1">
    <citation type="journal article" date="2015" name="Biotechnol. Bioeng.">
        <title>Genome sequence and phenotypic characterization of Caulobacter segnis.</title>
        <authorList>
            <person name="Patel S."/>
            <person name="Fletcher B."/>
            <person name="Scott D.C."/>
            <person name="Ely B."/>
        </authorList>
    </citation>
    <scope>NUCLEOTIDE SEQUENCE [LARGE SCALE GENOMIC DNA]</scope>
    <source>
        <strain evidence="1 2">ERI-2</strain>
    </source>
</reference>
<dbReference type="EMBL" id="LITT01000019">
    <property type="protein sequence ID" value="OAA87786.1"/>
    <property type="molecule type" value="Genomic_DNA"/>
</dbReference>
<sequence>MRIINISVYSSNKLLIELSNGEHRIFDISKYFDGEVFKALKDVNELKRFKVEFECIEWICGASLSKDTLLIKSIIKEK</sequence>
<dbReference type="PATRIC" id="fig|1538.10.peg.2346"/>
<evidence type="ECO:0008006" key="3">
    <source>
        <dbReference type="Google" id="ProtNLM"/>
    </source>
</evidence>
<dbReference type="InterPro" id="IPR036782">
    <property type="entry name" value="NE0471-like_N"/>
</dbReference>
<gene>
    <name evidence="1" type="ORF">WY13_01901</name>
</gene>
<dbReference type="SUPFAM" id="SSF143880">
    <property type="entry name" value="NE0471 N-terminal domain-like"/>
    <property type="match status" value="1"/>
</dbReference>
<dbReference type="Gene3D" id="3.30.2020.10">
    <property type="entry name" value="NE0471-like N-terminal domain"/>
    <property type="match status" value="1"/>
</dbReference>
<dbReference type="Proteomes" id="UP000077407">
    <property type="component" value="Unassembled WGS sequence"/>
</dbReference>
<name>A0A162L2V5_9CLOT</name>
<dbReference type="OrthoDB" id="162796at2"/>
<proteinExistence type="predicted"/>
<accession>A0A162L2V5</accession>
<dbReference type="Pfam" id="PF10387">
    <property type="entry name" value="DUF2442"/>
    <property type="match status" value="1"/>
</dbReference>
<evidence type="ECO:0000313" key="1">
    <source>
        <dbReference type="EMBL" id="OAA87786.1"/>
    </source>
</evidence>
<dbReference type="InterPro" id="IPR018841">
    <property type="entry name" value="DUF2442"/>
</dbReference>
<dbReference type="AlphaFoldDB" id="A0A162L2V5"/>
<comment type="caution">
    <text evidence="1">The sequence shown here is derived from an EMBL/GenBank/DDBJ whole genome shotgun (WGS) entry which is preliminary data.</text>
</comment>
<organism evidence="1 2">
    <name type="scientific">Clostridium ljungdahlii</name>
    <dbReference type="NCBI Taxonomy" id="1538"/>
    <lineage>
        <taxon>Bacteria</taxon>
        <taxon>Bacillati</taxon>
        <taxon>Bacillota</taxon>
        <taxon>Clostridia</taxon>
        <taxon>Eubacteriales</taxon>
        <taxon>Clostridiaceae</taxon>
        <taxon>Clostridium</taxon>
    </lineage>
</organism>
<evidence type="ECO:0000313" key="2">
    <source>
        <dbReference type="Proteomes" id="UP000077407"/>
    </source>
</evidence>